<dbReference type="EMBL" id="JBBMRA010000015">
    <property type="protein sequence ID" value="MEM5537462.1"/>
    <property type="molecule type" value="Genomic_DNA"/>
</dbReference>
<dbReference type="InterPro" id="IPR016181">
    <property type="entry name" value="Acyl_CoA_acyltransferase"/>
</dbReference>
<evidence type="ECO:0000313" key="5">
    <source>
        <dbReference type="EMBL" id="MEM5537462.1"/>
    </source>
</evidence>
<comment type="caution">
    <text evidence="5">The sequence shown here is derived from an EMBL/GenBank/DDBJ whole genome shotgun (WGS) entry which is preliminary data.</text>
</comment>
<sequence length="233" mass="26506">MIPWLHPTDKFPPIDQAIDEPNGLLAAGGDLSQARLVSAYRAGIFPWYSPGEPILWWSPDPRCVLIPDQLHISRSMRKRLNKTDYNVEFNRNFEAVIEACSAPRKGADGTWITDEMKTAYCALHKRGLAHSVEVYIDNELVGGLYGLAIGKLFFGESMFSKVKDASKIAFIKMVEQLKKWDYALIDCQVSNEHLFSLGATEISRDRFQVYLDRYLDQTGQTHWQFGATEDQVE</sequence>
<evidence type="ECO:0000256" key="2">
    <source>
        <dbReference type="ARBA" id="ARBA00022679"/>
    </source>
</evidence>
<dbReference type="RefSeq" id="WP_067987160.1">
    <property type="nucleotide sequence ID" value="NZ_CAXBCE010000035.1"/>
</dbReference>
<organism evidence="5 6">
    <name type="scientific">Neptuniibacter pectenicola</name>
    <dbReference type="NCBI Taxonomy" id="1806669"/>
    <lineage>
        <taxon>Bacteria</taxon>
        <taxon>Pseudomonadati</taxon>
        <taxon>Pseudomonadota</taxon>
        <taxon>Gammaproteobacteria</taxon>
        <taxon>Oceanospirillales</taxon>
        <taxon>Oceanospirillaceae</taxon>
        <taxon>Neptuniibacter</taxon>
    </lineage>
</organism>
<dbReference type="EC" id="2.3.2.6" evidence="4"/>
<dbReference type="Pfam" id="PF03588">
    <property type="entry name" value="Leu_Phe_trans"/>
    <property type="match status" value="1"/>
</dbReference>
<comment type="subcellular location">
    <subcellularLocation>
        <location evidence="4">Cytoplasm</location>
    </subcellularLocation>
</comment>
<dbReference type="Gene3D" id="3.30.70.3550">
    <property type="entry name" value="Leucyl/phenylalanyl-tRNA-protein transferase, N-terminal domain"/>
    <property type="match status" value="1"/>
</dbReference>
<dbReference type="PANTHER" id="PTHR30098">
    <property type="entry name" value="LEUCYL/PHENYLALANYL-TRNA--PROTEIN TRANSFERASE"/>
    <property type="match status" value="1"/>
</dbReference>
<reference evidence="5 6" key="1">
    <citation type="submission" date="2024-03" db="EMBL/GenBank/DDBJ databases">
        <title>Community enrichment and isolation of bacterial strains for fucoidan degradation.</title>
        <authorList>
            <person name="Sichert A."/>
        </authorList>
    </citation>
    <scope>NUCLEOTIDE SEQUENCE [LARGE SCALE GENOMIC DNA]</scope>
    <source>
        <strain evidence="5 6">AS76</strain>
    </source>
</reference>
<dbReference type="NCBIfam" id="TIGR00667">
    <property type="entry name" value="aat"/>
    <property type="match status" value="1"/>
</dbReference>
<dbReference type="HAMAP" id="MF_00688">
    <property type="entry name" value="Leu_Phe_trans"/>
    <property type="match status" value="1"/>
</dbReference>
<keyword evidence="2 4" id="KW-0808">Transferase</keyword>
<evidence type="ECO:0000256" key="3">
    <source>
        <dbReference type="ARBA" id="ARBA00023315"/>
    </source>
</evidence>
<dbReference type="SUPFAM" id="SSF55729">
    <property type="entry name" value="Acyl-CoA N-acyltransferases (Nat)"/>
    <property type="match status" value="1"/>
</dbReference>
<comment type="similarity">
    <text evidence="4">Belongs to the L/F-transferase family.</text>
</comment>
<keyword evidence="6" id="KW-1185">Reference proteome</keyword>
<dbReference type="PANTHER" id="PTHR30098:SF2">
    <property type="entry name" value="LEUCYL_PHENYLALANYL-TRNA--PROTEIN TRANSFERASE"/>
    <property type="match status" value="1"/>
</dbReference>
<dbReference type="InterPro" id="IPR004616">
    <property type="entry name" value="Leu/Phe-tRNA_Trfase"/>
</dbReference>
<dbReference type="InterPro" id="IPR042221">
    <property type="entry name" value="Leu/Phe-tRNA_Trfase_N"/>
</dbReference>
<comment type="function">
    <text evidence="4">Functions in the N-end rule pathway of protein degradation where it conjugates Leu, Phe and, less efficiently, Met from aminoacyl-tRNAs to the N-termini of proteins containing an N-terminal arginine or lysine.</text>
</comment>
<proteinExistence type="inferred from homology"/>
<protein>
    <recommendedName>
        <fullName evidence="4">Leucyl/phenylalanyl-tRNA--protein transferase</fullName>
        <ecNumber evidence="4">2.3.2.6</ecNumber>
    </recommendedName>
    <alternativeName>
        <fullName evidence="4">L/F-transferase</fullName>
    </alternativeName>
    <alternativeName>
        <fullName evidence="4">Leucyltransferase</fullName>
    </alternativeName>
    <alternativeName>
        <fullName evidence="4">Phenyalanyltransferase</fullName>
    </alternativeName>
</protein>
<keyword evidence="3 4" id="KW-0012">Acyltransferase</keyword>
<dbReference type="InterPro" id="IPR042203">
    <property type="entry name" value="Leu/Phe-tRNA_Trfase_C"/>
</dbReference>
<evidence type="ECO:0000313" key="6">
    <source>
        <dbReference type="Proteomes" id="UP001449225"/>
    </source>
</evidence>
<name>A0ABU9TWD4_9GAMM</name>
<evidence type="ECO:0000256" key="1">
    <source>
        <dbReference type="ARBA" id="ARBA00022490"/>
    </source>
</evidence>
<dbReference type="GO" id="GO:0008914">
    <property type="term" value="F:leucyl-tRNA--protein transferase activity"/>
    <property type="evidence" value="ECO:0007669"/>
    <property type="project" value="UniProtKB-EC"/>
</dbReference>
<comment type="catalytic activity">
    <reaction evidence="4">
        <text>N-terminal L-lysyl-[protein] + L-leucyl-tRNA(Leu) = N-terminal L-leucyl-L-lysyl-[protein] + tRNA(Leu) + H(+)</text>
        <dbReference type="Rhea" id="RHEA:12340"/>
        <dbReference type="Rhea" id="RHEA-COMP:9613"/>
        <dbReference type="Rhea" id="RHEA-COMP:9622"/>
        <dbReference type="Rhea" id="RHEA-COMP:12670"/>
        <dbReference type="Rhea" id="RHEA-COMP:12671"/>
        <dbReference type="ChEBI" id="CHEBI:15378"/>
        <dbReference type="ChEBI" id="CHEBI:65249"/>
        <dbReference type="ChEBI" id="CHEBI:78442"/>
        <dbReference type="ChEBI" id="CHEBI:78494"/>
        <dbReference type="ChEBI" id="CHEBI:133043"/>
        <dbReference type="EC" id="2.3.2.6"/>
    </reaction>
</comment>
<evidence type="ECO:0000256" key="4">
    <source>
        <dbReference type="HAMAP-Rule" id="MF_00688"/>
    </source>
</evidence>
<dbReference type="Gene3D" id="3.40.630.70">
    <property type="entry name" value="Leucyl/phenylalanyl-tRNA-protein transferase, C-terminal domain"/>
    <property type="match status" value="1"/>
</dbReference>
<accession>A0ABU9TWD4</accession>
<dbReference type="Proteomes" id="UP001449225">
    <property type="component" value="Unassembled WGS sequence"/>
</dbReference>
<comment type="catalytic activity">
    <reaction evidence="4">
        <text>L-phenylalanyl-tRNA(Phe) + an N-terminal L-alpha-aminoacyl-[protein] = an N-terminal L-phenylalanyl-L-alpha-aminoacyl-[protein] + tRNA(Phe)</text>
        <dbReference type="Rhea" id="RHEA:43632"/>
        <dbReference type="Rhea" id="RHEA-COMP:9668"/>
        <dbReference type="Rhea" id="RHEA-COMP:9699"/>
        <dbReference type="Rhea" id="RHEA-COMP:10636"/>
        <dbReference type="Rhea" id="RHEA-COMP:10637"/>
        <dbReference type="ChEBI" id="CHEBI:78442"/>
        <dbReference type="ChEBI" id="CHEBI:78531"/>
        <dbReference type="ChEBI" id="CHEBI:78597"/>
        <dbReference type="ChEBI" id="CHEBI:83561"/>
        <dbReference type="EC" id="2.3.2.6"/>
    </reaction>
</comment>
<keyword evidence="1 4" id="KW-0963">Cytoplasm</keyword>
<gene>
    <name evidence="4 5" type="primary">aat</name>
    <name evidence="5" type="ORF">WNY58_13785</name>
</gene>
<comment type="catalytic activity">
    <reaction evidence="4">
        <text>N-terminal L-arginyl-[protein] + L-leucyl-tRNA(Leu) = N-terminal L-leucyl-L-arginyl-[protein] + tRNA(Leu) + H(+)</text>
        <dbReference type="Rhea" id="RHEA:50416"/>
        <dbReference type="Rhea" id="RHEA-COMP:9613"/>
        <dbReference type="Rhea" id="RHEA-COMP:9622"/>
        <dbReference type="Rhea" id="RHEA-COMP:12672"/>
        <dbReference type="Rhea" id="RHEA-COMP:12673"/>
        <dbReference type="ChEBI" id="CHEBI:15378"/>
        <dbReference type="ChEBI" id="CHEBI:64719"/>
        <dbReference type="ChEBI" id="CHEBI:78442"/>
        <dbReference type="ChEBI" id="CHEBI:78494"/>
        <dbReference type="ChEBI" id="CHEBI:133044"/>
        <dbReference type="EC" id="2.3.2.6"/>
    </reaction>
</comment>